<dbReference type="Proteomes" id="UP000001497">
    <property type="component" value="Chromosome"/>
</dbReference>
<dbReference type="GO" id="GO:0051607">
    <property type="term" value="P:defense response to virus"/>
    <property type="evidence" value="ECO:0007669"/>
    <property type="project" value="UniProtKB-KW"/>
</dbReference>
<proteinExistence type="predicted"/>
<keyword evidence="2" id="KW-0175">Coiled coil</keyword>
<dbReference type="CDD" id="cd09726">
    <property type="entry name" value="RAMP_I_III"/>
    <property type="match status" value="2"/>
</dbReference>
<evidence type="ECO:0000313" key="5">
    <source>
        <dbReference type="EMBL" id="ADL25360.1"/>
    </source>
</evidence>
<reference evidence="6" key="2">
    <citation type="submission" date="2010-08" db="EMBL/GenBank/DDBJ databases">
        <title>Complete sequence of Fibrobacter succinogenes subsp. succinogenes S85.</title>
        <authorList>
            <person name="Durkin A.S."/>
            <person name="Nelson K.E."/>
            <person name="Morrison M."/>
            <person name="Forsberg C.W."/>
            <person name="Wilson D.B."/>
            <person name="Russell J.B."/>
            <person name="Cann I.K.O."/>
            <person name="Mackie R.I."/>
            <person name="White B.A."/>
        </authorList>
    </citation>
    <scope>NUCLEOTIDE SEQUENCE [LARGE SCALE GENOMIC DNA]</scope>
    <source>
        <strain evidence="6">ATCC 19169 / S85</strain>
    </source>
</reference>
<dbReference type="EMBL" id="CP001792">
    <property type="protein sequence ID" value="ACX75155.1"/>
    <property type="molecule type" value="Genomic_DNA"/>
</dbReference>
<feature type="domain" description="CRISPR type III-associated protein" evidence="3">
    <location>
        <begin position="290"/>
        <end position="457"/>
    </location>
</feature>
<gene>
    <name evidence="4" type="ordered locus">Fisuc_1560</name>
    <name evidence="5" type="ordered locus">FSU_2044</name>
</gene>
<name>C9RRG9_FIBSS</name>
<sequence>MESFARSNNVRYLARVVLQAETPVVIGSGDKDSLTDSLVQKDVNGLPYIPASSVAGCLRHAFASKLDVKELERVFGYQKSDDGQGSRVVFTDGRLVGPSGVVDGIQNINFDTDAFFSRFAKLPIRDHVRISHHGAAEKTGKFDEEIVFKGSRFCFEIELVGESNDAQYFDSLLEQMMHSEFRIGAGSRSGFGKVKIVELKKAALDLTNGEDLEKYIGKSSDLSDPTDFWKDLPKERVQDLNTEGWTRYELELTPRDFFLFAAGSGDNDADICAVRASQIEWNDGKPVFTPNLLLIPGSSVKGAISHRVAYRYNKRVGVTLEKLKEAAEAANRDIADLIKENTGCKNKAVQTLFGSQDKDNSCRGRVLLSDVIQKKSSTKILNHVSVDRFTGGAVAGALFSEKVWSKEPSETYTLKFLLEPGEVDADVLGAFEDALKDIAKGMLPLGGGVNRGHGVFEGKVLKNGEVL</sequence>
<feature type="coiled-coil region" evidence="2">
    <location>
        <begin position="313"/>
        <end position="347"/>
    </location>
</feature>
<reference evidence="4 7" key="1">
    <citation type="submission" date="2009-10" db="EMBL/GenBank/DDBJ databases">
        <title>Complete sequence of Fibrobacter succinogenes subsp. succinogenes S85.</title>
        <authorList>
            <consortium name="US DOE Joint Genome Institute"/>
            <person name="Lucas S."/>
            <person name="Copeland A."/>
            <person name="Lapidus A."/>
            <person name="Glavina del Rio T."/>
            <person name="Tice H."/>
            <person name="Bruce D."/>
            <person name="Goodwin L."/>
            <person name="Pitluck S."/>
            <person name="Chertkov O."/>
            <person name="Detter J.C."/>
            <person name="Han C."/>
            <person name="Tapia R."/>
            <person name="Larimer F."/>
            <person name="Land M."/>
            <person name="Hauser L."/>
            <person name="Kyrpides N."/>
            <person name="Mikhailova N."/>
            <person name="Weimer P.J."/>
            <person name="Stevenson D.M."/>
            <person name="Boyum J."/>
            <person name="Brumm P.I."/>
            <person name="Mead D."/>
        </authorList>
    </citation>
    <scope>NUCLEOTIDE SEQUENCE [LARGE SCALE GENOMIC DNA]</scope>
    <source>
        <strain evidence="7">ATCC 19169 / S85</strain>
        <strain evidence="4">S85</strain>
    </source>
</reference>
<dbReference type="PATRIC" id="fig|59374.8.peg.1964"/>
<dbReference type="STRING" id="59374.FSU_2044"/>
<dbReference type="Proteomes" id="UP000000517">
    <property type="component" value="Chromosome"/>
</dbReference>
<evidence type="ECO:0000256" key="1">
    <source>
        <dbReference type="ARBA" id="ARBA00023118"/>
    </source>
</evidence>
<protein>
    <submittedName>
        <fullName evidence="5">CRISPR-associated protein, TM1792/TM1809 family</fullName>
    </submittedName>
</protein>
<evidence type="ECO:0000313" key="4">
    <source>
        <dbReference type="EMBL" id="ACX75155.1"/>
    </source>
</evidence>
<dbReference type="Pfam" id="PF03787">
    <property type="entry name" value="RAMPs"/>
    <property type="match status" value="2"/>
</dbReference>
<evidence type="ECO:0000313" key="7">
    <source>
        <dbReference type="Proteomes" id="UP000001497"/>
    </source>
</evidence>
<dbReference type="InterPro" id="IPR005537">
    <property type="entry name" value="RAMP_III_fam"/>
</dbReference>
<accession>C9RRG9</accession>
<dbReference type="KEGG" id="fsu:Fisuc_1560"/>
<feature type="domain" description="CRISPR type III-associated protein" evidence="3">
    <location>
        <begin position="18"/>
        <end position="195"/>
    </location>
</feature>
<organism evidence="5 6">
    <name type="scientific">Fibrobacter succinogenes (strain ATCC 19169 / S85)</name>
    <dbReference type="NCBI Taxonomy" id="59374"/>
    <lineage>
        <taxon>Bacteria</taxon>
        <taxon>Pseudomonadati</taxon>
        <taxon>Fibrobacterota</taxon>
        <taxon>Fibrobacteria</taxon>
        <taxon>Fibrobacterales</taxon>
        <taxon>Fibrobacteraceae</taxon>
        <taxon>Fibrobacter</taxon>
    </lineage>
</organism>
<dbReference type="HOGENOM" id="CLU_041901_0_0_0"/>
<dbReference type="OrthoDB" id="1063910at2"/>
<evidence type="ECO:0000256" key="2">
    <source>
        <dbReference type="SAM" id="Coils"/>
    </source>
</evidence>
<dbReference type="PANTHER" id="PTHR35579">
    <property type="entry name" value="CRISPR SYSTEM CMS ENDORIBONUCLEASE CSM3"/>
    <property type="match status" value="1"/>
</dbReference>
<dbReference type="KEGG" id="fsc:FSU_2044"/>
<dbReference type="EMBL" id="CP002158">
    <property type="protein sequence ID" value="ADL25360.1"/>
    <property type="molecule type" value="Genomic_DNA"/>
</dbReference>
<dbReference type="InterPro" id="IPR052216">
    <property type="entry name" value="CRISPR_Csm3_endoribonuclease"/>
</dbReference>
<dbReference type="eggNOG" id="COG1337">
    <property type="taxonomic scope" value="Bacteria"/>
</dbReference>
<evidence type="ECO:0000313" key="6">
    <source>
        <dbReference type="Proteomes" id="UP000000517"/>
    </source>
</evidence>
<evidence type="ECO:0000259" key="3">
    <source>
        <dbReference type="Pfam" id="PF03787"/>
    </source>
</evidence>
<dbReference type="PANTHER" id="PTHR35579:SF6">
    <property type="entry name" value="DUF324 DOMAIN-CONTAINING PROTEIN"/>
    <property type="match status" value="1"/>
</dbReference>
<keyword evidence="1" id="KW-0051">Antiviral defense</keyword>
<reference evidence="5" key="3">
    <citation type="submission" date="2010-08" db="EMBL/GenBank/DDBJ databases">
        <authorList>
            <person name="Durkin A.S."/>
            <person name="Nelson K.E."/>
            <person name="Morrison M."/>
            <person name="Forsberg C.W."/>
            <person name="Wilson D.B."/>
            <person name="Russell J.B."/>
            <person name="Cann I.K.O."/>
            <person name="Mackie R.I."/>
            <person name="White B.A."/>
        </authorList>
    </citation>
    <scope>NUCLEOTIDE SEQUENCE</scope>
    <source>
        <strain evidence="5">S85</strain>
    </source>
</reference>
<keyword evidence="7" id="KW-1185">Reference proteome</keyword>
<dbReference type="AlphaFoldDB" id="C9RRG9"/>
<dbReference type="RefSeq" id="WP_014546243.1">
    <property type="nucleotide sequence ID" value="NC_013410.1"/>
</dbReference>